<protein>
    <submittedName>
        <fullName evidence="2">Uncharacterized protein</fullName>
    </submittedName>
</protein>
<accession>A0A4U8Z0J6</accession>
<reference evidence="2 3" key="1">
    <citation type="submission" date="2019-03" db="EMBL/GenBank/DDBJ databases">
        <authorList>
            <person name="Kox A.R. M."/>
        </authorList>
    </citation>
    <scope>NUCLEOTIDE SEQUENCE [LARGE SCALE GENOMIC DNA]</scope>
    <source>
        <strain evidence="2">MTUNDRAET4 annotated genome</strain>
    </source>
</reference>
<sequence length="79" mass="9018">MRSGLNRRFVDLTAQRRYLTALPLGFAGPIDPATAWRNDWPNSPRAPAPAKRRRRRPRTPPLTTRCAVPLMRPRASVSR</sequence>
<evidence type="ECO:0000313" key="3">
    <source>
        <dbReference type="Proteomes" id="UP000294360"/>
    </source>
</evidence>
<dbReference type="Proteomes" id="UP000294360">
    <property type="component" value="Chromosome"/>
</dbReference>
<feature type="region of interest" description="Disordered" evidence="1">
    <location>
        <begin position="33"/>
        <end position="79"/>
    </location>
</feature>
<dbReference type="KEGG" id="mtun:MTUNDRAET4_1231"/>
<dbReference type="EMBL" id="LR536450">
    <property type="protein sequence ID" value="VFU08124.1"/>
    <property type="molecule type" value="Genomic_DNA"/>
</dbReference>
<name>A0A4U8Z0J6_METTU</name>
<organism evidence="2 3">
    <name type="scientific">Methylocella tundrae</name>
    <dbReference type="NCBI Taxonomy" id="227605"/>
    <lineage>
        <taxon>Bacteria</taxon>
        <taxon>Pseudomonadati</taxon>
        <taxon>Pseudomonadota</taxon>
        <taxon>Alphaproteobacteria</taxon>
        <taxon>Hyphomicrobiales</taxon>
        <taxon>Beijerinckiaceae</taxon>
        <taxon>Methylocella</taxon>
    </lineage>
</organism>
<evidence type="ECO:0000313" key="2">
    <source>
        <dbReference type="EMBL" id="VFU08124.1"/>
    </source>
</evidence>
<proteinExistence type="predicted"/>
<dbReference type="AlphaFoldDB" id="A0A4U8Z0J6"/>
<evidence type="ECO:0000256" key="1">
    <source>
        <dbReference type="SAM" id="MobiDB-lite"/>
    </source>
</evidence>
<gene>
    <name evidence="2" type="ORF">MTUNDRAET4_1231</name>
</gene>